<proteinExistence type="inferred from homology"/>
<organism evidence="3 4">
    <name type="scientific">Streptomyces mirabilis</name>
    <dbReference type="NCBI Taxonomy" id="68239"/>
    <lineage>
        <taxon>Bacteria</taxon>
        <taxon>Bacillati</taxon>
        <taxon>Actinomycetota</taxon>
        <taxon>Actinomycetes</taxon>
        <taxon>Kitasatosporales</taxon>
        <taxon>Streptomycetaceae</taxon>
        <taxon>Streptomyces</taxon>
    </lineage>
</organism>
<dbReference type="SUPFAM" id="SSF54909">
    <property type="entry name" value="Dimeric alpha+beta barrel"/>
    <property type="match status" value="1"/>
</dbReference>
<protein>
    <submittedName>
        <fullName evidence="3">Uncharacterized conserved protein</fullName>
    </submittedName>
</protein>
<feature type="domain" description="YCII-related" evidence="2">
    <location>
        <begin position="3"/>
        <end position="108"/>
    </location>
</feature>
<evidence type="ECO:0000256" key="1">
    <source>
        <dbReference type="ARBA" id="ARBA00007689"/>
    </source>
</evidence>
<evidence type="ECO:0000313" key="3">
    <source>
        <dbReference type="EMBL" id="SFG46204.1"/>
    </source>
</evidence>
<dbReference type="Gene3D" id="3.30.70.1060">
    <property type="entry name" value="Dimeric alpha+beta barrel"/>
    <property type="match status" value="1"/>
</dbReference>
<evidence type="ECO:0000259" key="2">
    <source>
        <dbReference type="Pfam" id="PF03795"/>
    </source>
</evidence>
<dbReference type="InterPro" id="IPR011008">
    <property type="entry name" value="Dimeric_a/b-barrel"/>
</dbReference>
<dbReference type="PANTHER" id="PTHR35174">
    <property type="entry name" value="BLL7171 PROTEIN-RELATED"/>
    <property type="match status" value="1"/>
</dbReference>
<dbReference type="Proteomes" id="UP000181942">
    <property type="component" value="Unassembled WGS sequence"/>
</dbReference>
<dbReference type="PANTHER" id="PTHR35174:SF3">
    <property type="entry name" value="BLL7171 PROTEIN"/>
    <property type="match status" value="1"/>
</dbReference>
<dbReference type="EMBL" id="FONR01000021">
    <property type="protein sequence ID" value="SFG46204.1"/>
    <property type="molecule type" value="Genomic_DNA"/>
</dbReference>
<evidence type="ECO:0000313" key="4">
    <source>
        <dbReference type="Proteomes" id="UP000181942"/>
    </source>
</evidence>
<comment type="similarity">
    <text evidence="1">Belongs to the YciI family.</text>
</comment>
<gene>
    <name evidence="3" type="ORF">SAMN02787118_12146</name>
</gene>
<dbReference type="OrthoDB" id="668782at2"/>
<dbReference type="Pfam" id="PF03795">
    <property type="entry name" value="YCII"/>
    <property type="match status" value="1"/>
</dbReference>
<dbReference type="InterPro" id="IPR005545">
    <property type="entry name" value="YCII"/>
</dbReference>
<name>A0A1I2RZZ8_9ACTN</name>
<accession>A0A1I2RZZ8</accession>
<dbReference type="AlphaFoldDB" id="A0A1I2RZZ8"/>
<sequence>MAQYAILIYAKAHADEAEAVPGAREAHDRNFEDMVTSGALVAAFALQPAADTATSIRGDVVTDGPFVDAKEVIAGIAIIEASDLDAALKIARANPATQQGGGVEVRPIEGGFIADRPAAA</sequence>
<reference evidence="3 4" key="1">
    <citation type="submission" date="2016-10" db="EMBL/GenBank/DDBJ databases">
        <authorList>
            <person name="de Groot N.N."/>
        </authorList>
    </citation>
    <scope>NUCLEOTIDE SEQUENCE [LARGE SCALE GENOMIC DNA]</scope>
    <source>
        <strain evidence="3 4">OK461</strain>
    </source>
</reference>
<dbReference type="RefSeq" id="WP_075031962.1">
    <property type="nucleotide sequence ID" value="NZ_FONR01000021.1"/>
</dbReference>